<evidence type="ECO:0000256" key="5">
    <source>
        <dbReference type="ARBA" id="ARBA00023237"/>
    </source>
</evidence>
<dbReference type="CDD" id="cd08977">
    <property type="entry name" value="SusD"/>
    <property type="match status" value="1"/>
</dbReference>
<dbReference type="AlphaFoldDB" id="A0A7W7IY54"/>
<sequence>MKKIIIITAAFLGLVFTACENELDLNSPNDITVDQYWKTESDAQAGVNSIYAMFYKDGLWARWIYFRLDLTSDEGYSVSPWTELADWTRFNYINYNFWEGNAVTWRDTYKAIFRCNQVLANVPNITFQNEDDKKKIIAQAKFFRALHYYYAAVIWEDIPLVLDPSTPQDLPQQKKVTEVWAQIEKDLNEAFEDLPSSWAKSATNEIDQSGRPDKGAVKAFLAKTYMQQHKWAEAKTALEYLITGPGARYSLVSNYRDNFTDVNENNSESVFEIQFGDQRKGGTGEDQNAAVSSNRCQFFAPRGIGWSDGQARFWLVNAFKQEKNKDGNLDIRLRWTLYYPQLLADFGDKTYNRNWEWNNDEAWFRKGSRDYYRDNEDYYSQVNYRLVRYGDILLRYAEVLNELGSTSQAYQYVDMVRARVNMNTLAVAHPEIGNNHDLFLERLKMERVLELCGESVRWEDLKRWGDLDSQAAVDKIALRDPDFKNFKVGKNHRMPIPQSDVDNNPNLEQNSGY</sequence>
<dbReference type="Pfam" id="PF07980">
    <property type="entry name" value="SusD_RagB"/>
    <property type="match status" value="1"/>
</dbReference>
<dbReference type="InterPro" id="IPR012944">
    <property type="entry name" value="SusD_RagB_dom"/>
</dbReference>
<comment type="caution">
    <text evidence="10">The sequence shown here is derived from an EMBL/GenBank/DDBJ whole genome shotgun (WGS) entry which is preliminary data.</text>
</comment>
<dbReference type="Pfam" id="PF14322">
    <property type="entry name" value="SusD-like_3"/>
    <property type="match status" value="1"/>
</dbReference>
<dbReference type="Gene3D" id="1.25.40.390">
    <property type="match status" value="1"/>
</dbReference>
<evidence type="ECO:0000256" key="1">
    <source>
        <dbReference type="ARBA" id="ARBA00004442"/>
    </source>
</evidence>
<feature type="region of interest" description="Disordered" evidence="6">
    <location>
        <begin position="492"/>
        <end position="513"/>
    </location>
</feature>
<proteinExistence type="inferred from homology"/>
<evidence type="ECO:0000256" key="3">
    <source>
        <dbReference type="ARBA" id="ARBA00022729"/>
    </source>
</evidence>
<reference evidence="10 11" key="1">
    <citation type="submission" date="2020-08" db="EMBL/GenBank/DDBJ databases">
        <title>Functional genomics of gut bacteria from endangered species of beetles.</title>
        <authorList>
            <person name="Carlos-Shanley C."/>
        </authorList>
    </citation>
    <scope>NUCLEOTIDE SEQUENCE [LARGE SCALE GENOMIC DNA]</scope>
    <source>
        <strain evidence="10 11">S00142</strain>
    </source>
</reference>
<evidence type="ECO:0000256" key="4">
    <source>
        <dbReference type="ARBA" id="ARBA00023136"/>
    </source>
</evidence>
<dbReference type="GO" id="GO:0009279">
    <property type="term" value="C:cell outer membrane"/>
    <property type="evidence" value="ECO:0007669"/>
    <property type="project" value="UniProtKB-SubCell"/>
</dbReference>
<accession>A0A7W7IY54</accession>
<comment type="similarity">
    <text evidence="2">Belongs to the SusD family.</text>
</comment>
<evidence type="ECO:0000256" key="6">
    <source>
        <dbReference type="SAM" id="MobiDB-lite"/>
    </source>
</evidence>
<evidence type="ECO:0000256" key="2">
    <source>
        <dbReference type="ARBA" id="ARBA00006275"/>
    </source>
</evidence>
<dbReference type="InterPro" id="IPR011990">
    <property type="entry name" value="TPR-like_helical_dom_sf"/>
</dbReference>
<dbReference type="PROSITE" id="PS51257">
    <property type="entry name" value="PROKAR_LIPOPROTEIN"/>
    <property type="match status" value="1"/>
</dbReference>
<dbReference type="RefSeq" id="WP_184163113.1">
    <property type="nucleotide sequence ID" value="NZ_JACHLD010000004.1"/>
</dbReference>
<dbReference type="EMBL" id="JACHLD010000004">
    <property type="protein sequence ID" value="MBB4802766.1"/>
    <property type="molecule type" value="Genomic_DNA"/>
</dbReference>
<evidence type="ECO:0000256" key="7">
    <source>
        <dbReference type="SAM" id="SignalP"/>
    </source>
</evidence>
<feature type="domain" description="RagB/SusD" evidence="8">
    <location>
        <begin position="268"/>
        <end position="513"/>
    </location>
</feature>
<keyword evidence="3 7" id="KW-0732">Signal</keyword>
<keyword evidence="4" id="KW-0472">Membrane</keyword>
<dbReference type="SUPFAM" id="SSF48452">
    <property type="entry name" value="TPR-like"/>
    <property type="match status" value="1"/>
</dbReference>
<name>A0A7W7IY54_9FLAO</name>
<evidence type="ECO:0000313" key="11">
    <source>
        <dbReference type="Proteomes" id="UP000561681"/>
    </source>
</evidence>
<evidence type="ECO:0000259" key="8">
    <source>
        <dbReference type="Pfam" id="PF07980"/>
    </source>
</evidence>
<feature type="domain" description="SusD-like N-terminal" evidence="9">
    <location>
        <begin position="38"/>
        <end position="226"/>
    </location>
</feature>
<keyword evidence="11" id="KW-1185">Reference proteome</keyword>
<dbReference type="Proteomes" id="UP000561681">
    <property type="component" value="Unassembled WGS sequence"/>
</dbReference>
<feature type="signal peptide" evidence="7">
    <location>
        <begin position="1"/>
        <end position="20"/>
    </location>
</feature>
<protein>
    <recommendedName>
        <fullName evidence="12">Starch-binding associating with outer membrane</fullName>
    </recommendedName>
</protein>
<gene>
    <name evidence="10" type="ORF">HNP37_002841</name>
</gene>
<keyword evidence="5" id="KW-0998">Cell outer membrane</keyword>
<feature type="chain" id="PRO_5031512056" description="Starch-binding associating with outer membrane" evidence="7">
    <location>
        <begin position="21"/>
        <end position="513"/>
    </location>
</feature>
<evidence type="ECO:0000313" key="10">
    <source>
        <dbReference type="EMBL" id="MBB4802766.1"/>
    </source>
</evidence>
<organism evidence="10 11">
    <name type="scientific">Flavobacterium nitrogenifigens</name>
    <dbReference type="NCBI Taxonomy" id="1617283"/>
    <lineage>
        <taxon>Bacteria</taxon>
        <taxon>Pseudomonadati</taxon>
        <taxon>Bacteroidota</taxon>
        <taxon>Flavobacteriia</taxon>
        <taxon>Flavobacteriales</taxon>
        <taxon>Flavobacteriaceae</taxon>
        <taxon>Flavobacterium</taxon>
    </lineage>
</organism>
<evidence type="ECO:0008006" key="12">
    <source>
        <dbReference type="Google" id="ProtNLM"/>
    </source>
</evidence>
<feature type="compositionally biased region" description="Polar residues" evidence="6">
    <location>
        <begin position="500"/>
        <end position="513"/>
    </location>
</feature>
<comment type="subcellular location">
    <subcellularLocation>
        <location evidence="1">Cell outer membrane</location>
    </subcellularLocation>
</comment>
<evidence type="ECO:0000259" key="9">
    <source>
        <dbReference type="Pfam" id="PF14322"/>
    </source>
</evidence>
<dbReference type="InterPro" id="IPR033985">
    <property type="entry name" value="SusD-like_N"/>
</dbReference>